<dbReference type="Pfam" id="PF11716">
    <property type="entry name" value="MDMPI_N"/>
    <property type="match status" value="1"/>
</dbReference>
<dbReference type="InterPro" id="IPR036527">
    <property type="entry name" value="SCP2_sterol-bd_dom_sf"/>
</dbReference>
<dbReference type="RefSeq" id="WP_091617214.1">
    <property type="nucleotide sequence ID" value="NZ_FOEF01000005.1"/>
</dbReference>
<dbReference type="GO" id="GO:0046872">
    <property type="term" value="F:metal ion binding"/>
    <property type="evidence" value="ECO:0007669"/>
    <property type="project" value="InterPro"/>
</dbReference>
<evidence type="ECO:0000313" key="2">
    <source>
        <dbReference type="EMBL" id="SEP25909.1"/>
    </source>
</evidence>
<dbReference type="InterPro" id="IPR024344">
    <property type="entry name" value="MDMPI_metal-binding"/>
</dbReference>
<dbReference type="SUPFAM" id="SSF109854">
    <property type="entry name" value="DinB/YfiT-like putative metalloenzymes"/>
    <property type="match status" value="1"/>
</dbReference>
<protein>
    <submittedName>
        <fullName evidence="2">TIGR03083 family protein</fullName>
    </submittedName>
</protein>
<dbReference type="NCBIfam" id="TIGR03083">
    <property type="entry name" value="maleylpyruvate isomerase family mycothiol-dependent enzyme"/>
    <property type="match status" value="1"/>
</dbReference>
<accession>A0A1H8WEB6</accession>
<keyword evidence="3" id="KW-1185">Reference proteome</keyword>
<dbReference type="GO" id="GO:0005886">
    <property type="term" value="C:plasma membrane"/>
    <property type="evidence" value="ECO:0007669"/>
    <property type="project" value="TreeGrafter"/>
</dbReference>
<reference evidence="2 3" key="1">
    <citation type="submission" date="2016-10" db="EMBL/GenBank/DDBJ databases">
        <authorList>
            <person name="de Groot N.N."/>
        </authorList>
    </citation>
    <scope>NUCLEOTIDE SEQUENCE [LARGE SCALE GENOMIC DNA]</scope>
    <source>
        <strain evidence="2 3">DSM 44993</strain>
    </source>
</reference>
<dbReference type="OrthoDB" id="3671213at2"/>
<proteinExistence type="predicted"/>
<organism evidence="2 3">
    <name type="scientific">Amycolatopsis saalfeldensis</name>
    <dbReference type="NCBI Taxonomy" id="394193"/>
    <lineage>
        <taxon>Bacteria</taxon>
        <taxon>Bacillati</taxon>
        <taxon>Actinomycetota</taxon>
        <taxon>Actinomycetes</taxon>
        <taxon>Pseudonocardiales</taxon>
        <taxon>Pseudonocardiaceae</taxon>
        <taxon>Amycolatopsis</taxon>
    </lineage>
</organism>
<evidence type="ECO:0000259" key="1">
    <source>
        <dbReference type="Pfam" id="PF11716"/>
    </source>
</evidence>
<dbReference type="InterPro" id="IPR017517">
    <property type="entry name" value="Maleyloyr_isom"/>
</dbReference>
<name>A0A1H8WEB6_9PSEU</name>
<dbReference type="AlphaFoldDB" id="A0A1H8WEB6"/>
<dbReference type="EMBL" id="FOEF01000005">
    <property type="protein sequence ID" value="SEP25909.1"/>
    <property type="molecule type" value="Genomic_DNA"/>
</dbReference>
<dbReference type="InterPro" id="IPR034660">
    <property type="entry name" value="DinB/YfiT-like"/>
</dbReference>
<evidence type="ECO:0000313" key="3">
    <source>
        <dbReference type="Proteomes" id="UP000198582"/>
    </source>
</evidence>
<gene>
    <name evidence="2" type="ORF">SAMN04489732_105110</name>
</gene>
<dbReference type="STRING" id="394193.SAMN04489732_105110"/>
<dbReference type="PANTHER" id="PTHR40758">
    <property type="entry name" value="CONSERVED PROTEIN"/>
    <property type="match status" value="1"/>
</dbReference>
<dbReference type="Proteomes" id="UP000198582">
    <property type="component" value="Unassembled WGS sequence"/>
</dbReference>
<dbReference type="PANTHER" id="PTHR40758:SF1">
    <property type="entry name" value="CONSERVED PROTEIN"/>
    <property type="match status" value="1"/>
</dbReference>
<dbReference type="SUPFAM" id="SSF55718">
    <property type="entry name" value="SCP-like"/>
    <property type="match status" value="1"/>
</dbReference>
<feature type="domain" description="Mycothiol-dependent maleylpyruvate isomerase metal-binding" evidence="1">
    <location>
        <begin position="8"/>
        <end position="131"/>
    </location>
</feature>
<sequence length="252" mass="27148">MDFPSQCAAIVAQTELLQATVEGADLGTTVPSCPEWTLGQLLNHICAGHRWAEETVRTRAENLPPDDELRHLGSTPQAPSWLPDGARALAATLREAGPDARVVTPVPAGPPRAAFYARRFMNETALHRADATLAVGAEFTLDHDVAVDAMEEWLELGSLPVMLDYFPERRALLGEGRTVHLSPTDSGKGWTIDLTGDLLAWHPGAPAEPTVTVEAPVTDLLLISYGRRAGKTALLTGDADFLDFYLSQVSFG</sequence>